<dbReference type="InterPro" id="IPR008030">
    <property type="entry name" value="NmrA-like"/>
</dbReference>
<feature type="domain" description="NmrA-like" evidence="3">
    <location>
        <begin position="7"/>
        <end position="260"/>
    </location>
</feature>
<proteinExistence type="inferred from homology"/>
<dbReference type="SUPFAM" id="SSF51735">
    <property type="entry name" value="NAD(P)-binding Rossmann-fold domains"/>
    <property type="match status" value="1"/>
</dbReference>
<dbReference type="InterPro" id="IPR051164">
    <property type="entry name" value="NmrA-like_oxidored"/>
</dbReference>
<evidence type="ECO:0000256" key="2">
    <source>
        <dbReference type="ARBA" id="ARBA00022857"/>
    </source>
</evidence>
<dbReference type="Proteomes" id="UP000321518">
    <property type="component" value="Unassembled WGS sequence"/>
</dbReference>
<comment type="caution">
    <text evidence="4">The sequence shown here is derived from an EMBL/GenBank/DDBJ whole genome shotgun (WGS) entry which is preliminary data.</text>
</comment>
<keyword evidence="2" id="KW-0521">NADP</keyword>
<accession>A0A511KQS3</accession>
<gene>
    <name evidence="4" type="ORF">Rt10032_c25g6745</name>
</gene>
<evidence type="ECO:0000259" key="3">
    <source>
        <dbReference type="Pfam" id="PF05368"/>
    </source>
</evidence>
<sequence>MPALSPVLVLGGTGTQGSAVIRALQALPQPPQLRALTRNPASPAAQKLKEQGIEVVEGDLTDPASLDAALNGVGSAFLVTTIPGKGQPTEDQQGRNFVDAAKRANLPFLVFTSVADATPTIGIPHFETKAKVELALRESGLKHAVVAPVAFMDNYPKQNNLALAMALGFFDAALQGKKIQLISAEDIGYVVAEMLNDPDRYAGRRIDLAADSLTMGQVQQTYSRVYSQSVWKMWLPSFVVSLIPHDFRAMLRWFHDVGFSADIEALKQEFPRLKGFEVWLREQVADKRQ</sequence>
<evidence type="ECO:0000256" key="1">
    <source>
        <dbReference type="ARBA" id="ARBA00006328"/>
    </source>
</evidence>
<evidence type="ECO:0000313" key="4">
    <source>
        <dbReference type="EMBL" id="GEM12728.1"/>
    </source>
</evidence>
<dbReference type="PANTHER" id="PTHR42748">
    <property type="entry name" value="NITROGEN METABOLITE REPRESSION PROTEIN NMRA FAMILY MEMBER"/>
    <property type="match status" value="1"/>
</dbReference>
<dbReference type="EMBL" id="BJWK01000025">
    <property type="protein sequence ID" value="GEM12728.1"/>
    <property type="molecule type" value="Genomic_DNA"/>
</dbReference>
<evidence type="ECO:0000313" key="5">
    <source>
        <dbReference type="Proteomes" id="UP000321518"/>
    </source>
</evidence>
<dbReference type="PANTHER" id="PTHR42748:SF7">
    <property type="entry name" value="NMRA LIKE REDOX SENSOR 1-RELATED"/>
    <property type="match status" value="1"/>
</dbReference>
<dbReference type="OrthoDB" id="9997102at2759"/>
<protein>
    <submittedName>
        <fullName evidence="4">NmrA-like domain containing protein</fullName>
    </submittedName>
</protein>
<comment type="similarity">
    <text evidence="1">Belongs to the NmrA-type oxidoreductase family.</text>
</comment>
<dbReference type="Gene3D" id="3.40.50.720">
    <property type="entry name" value="NAD(P)-binding Rossmann-like Domain"/>
    <property type="match status" value="1"/>
</dbReference>
<dbReference type="InterPro" id="IPR036291">
    <property type="entry name" value="NAD(P)-bd_dom_sf"/>
</dbReference>
<dbReference type="Pfam" id="PF05368">
    <property type="entry name" value="NmrA"/>
    <property type="match status" value="1"/>
</dbReference>
<organism evidence="4 5">
    <name type="scientific">Rhodotorula toruloides</name>
    <name type="common">Yeast</name>
    <name type="synonym">Rhodosporidium toruloides</name>
    <dbReference type="NCBI Taxonomy" id="5286"/>
    <lineage>
        <taxon>Eukaryota</taxon>
        <taxon>Fungi</taxon>
        <taxon>Dikarya</taxon>
        <taxon>Basidiomycota</taxon>
        <taxon>Pucciniomycotina</taxon>
        <taxon>Microbotryomycetes</taxon>
        <taxon>Sporidiobolales</taxon>
        <taxon>Sporidiobolaceae</taxon>
        <taxon>Rhodotorula</taxon>
    </lineage>
</organism>
<dbReference type="AlphaFoldDB" id="A0A511KQS3"/>
<name>A0A511KQS3_RHOTO</name>
<dbReference type="GO" id="GO:0005634">
    <property type="term" value="C:nucleus"/>
    <property type="evidence" value="ECO:0007669"/>
    <property type="project" value="TreeGrafter"/>
</dbReference>
<dbReference type="CDD" id="cd05251">
    <property type="entry name" value="NmrA_like_SDR_a"/>
    <property type="match status" value="1"/>
</dbReference>
<reference evidence="4 5" key="1">
    <citation type="submission" date="2019-07" db="EMBL/GenBank/DDBJ databases">
        <title>Rhodotorula toruloides NBRC10032 genome sequencing.</title>
        <authorList>
            <person name="Shida Y."/>
            <person name="Takaku H."/>
            <person name="Ogasawara W."/>
            <person name="Mori K."/>
        </authorList>
    </citation>
    <scope>NUCLEOTIDE SEQUENCE [LARGE SCALE GENOMIC DNA]</scope>
    <source>
        <strain evidence="4 5">NBRC10032</strain>
    </source>
</reference>
<dbReference type="Gene3D" id="3.90.25.10">
    <property type="entry name" value="UDP-galactose 4-epimerase, domain 1"/>
    <property type="match status" value="1"/>
</dbReference>